<feature type="domain" description="RRM" evidence="5">
    <location>
        <begin position="163"/>
        <end position="234"/>
    </location>
</feature>
<feature type="domain" description="RRM" evidence="5">
    <location>
        <begin position="453"/>
        <end position="522"/>
    </location>
</feature>
<dbReference type="OrthoDB" id="5772781at2759"/>
<evidence type="ECO:0000313" key="6">
    <source>
        <dbReference type="EMBL" id="CDS24535.1"/>
    </source>
</evidence>
<keyword evidence="1" id="KW-0677">Repeat</keyword>
<feature type="region of interest" description="Disordered" evidence="4">
    <location>
        <begin position="135"/>
        <end position="159"/>
    </location>
</feature>
<evidence type="ECO:0000313" key="8">
    <source>
        <dbReference type="WBParaSite" id="EgrG_000300700"/>
    </source>
</evidence>
<dbReference type="PANTHER" id="PTHR48032:SF12">
    <property type="entry name" value="RRM DOMAIN-CONTAINING PROTEIN"/>
    <property type="match status" value="1"/>
</dbReference>
<evidence type="ECO:0000256" key="3">
    <source>
        <dbReference type="PROSITE-ProRule" id="PRU00176"/>
    </source>
</evidence>
<evidence type="ECO:0000256" key="2">
    <source>
        <dbReference type="ARBA" id="ARBA00022884"/>
    </source>
</evidence>
<dbReference type="InterPro" id="IPR035979">
    <property type="entry name" value="RBD_domain_sf"/>
</dbReference>
<keyword evidence="2 3" id="KW-0694">RNA-binding</keyword>
<dbReference type="EMBL" id="LK028609">
    <property type="protein sequence ID" value="CDS24535.1"/>
    <property type="molecule type" value="Genomic_DNA"/>
</dbReference>
<evidence type="ECO:0000256" key="4">
    <source>
        <dbReference type="SAM" id="MobiDB-lite"/>
    </source>
</evidence>
<dbReference type="PROSITE" id="PS50102">
    <property type="entry name" value="RRM"/>
    <property type="match status" value="4"/>
</dbReference>
<name>A0A068X182_ECHGR</name>
<proteinExistence type="predicted"/>
<dbReference type="GO" id="GO:0006417">
    <property type="term" value="P:regulation of translation"/>
    <property type="evidence" value="ECO:0007669"/>
    <property type="project" value="TreeGrafter"/>
</dbReference>
<reference evidence="8" key="3">
    <citation type="submission" date="2020-10" db="UniProtKB">
        <authorList>
            <consortium name="WormBaseParasite"/>
        </authorList>
    </citation>
    <scope>IDENTIFICATION</scope>
</reference>
<feature type="compositionally biased region" description="Basic and acidic residues" evidence="4">
    <location>
        <begin position="139"/>
        <end position="154"/>
    </location>
</feature>
<feature type="domain" description="RRM" evidence="5">
    <location>
        <begin position="363"/>
        <end position="445"/>
    </location>
</feature>
<dbReference type="Proteomes" id="UP000492820">
    <property type="component" value="Unassembled WGS sequence"/>
</dbReference>
<reference evidence="6" key="2">
    <citation type="submission" date="2014-06" db="EMBL/GenBank/DDBJ databases">
        <authorList>
            <person name="Aslett M."/>
        </authorList>
    </citation>
    <scope>NUCLEOTIDE SEQUENCE</scope>
</reference>
<gene>
    <name evidence="6" type="ORF">EgrG_000300700</name>
</gene>
<dbReference type="InterPro" id="IPR000504">
    <property type="entry name" value="RRM_dom"/>
</dbReference>
<protein>
    <submittedName>
        <fullName evidence="6 8">Heterogeneous nuclear ribonucleoprotein A1</fullName>
    </submittedName>
</protein>
<sequence>MRDSLKAMFHSQMSRLDDFIKQATMELKDACSKSVDRSTANLNALIAERQNELATLKESVIKTRECIGKYACQNQLIPKMLLNSLLHMKTKLTKASVHAVYIQQKMNTFRERSNLRVDSSLPGLLETLSLIDVTGQEQNDNKNSRQDESSKDDSSTSNASTCKQIFVGGILPKTNCMELRKYFSHYGTVEHAYISPYKLFGSVTFESEESVRKAISQPEHFICGRRVTVEEYIPKKSLPVLEPQPYKKESPSTHPWEAQKVFIGGISTESTIATVRSALSRLGPIEKIEMVPQQGFAIVVFKEPETAKLAISTRWYTVDGKRVEMLPYVPDKKTRDALARVTSSPQLMRQITPTPVLPPEKQTTVFVGGISWETTVDSLKSALSKLGPVQKVTLPPTRGFAIVVFAHPETAESAIATHWHLIDNKKVELLPFIPNRATKLKTLDSGVANSNARKLIIRGLDEGTTYTALRNYFINYGAIDYVSATDTGSWVLFKNAESVDLVLSTQPHLIRGKKVLLSKAEEEEASLLE</sequence>
<dbReference type="GO" id="GO:1990904">
    <property type="term" value="C:ribonucleoprotein complex"/>
    <property type="evidence" value="ECO:0007669"/>
    <property type="project" value="UniProtKB-KW"/>
</dbReference>
<dbReference type="SMART" id="SM00360">
    <property type="entry name" value="RRM"/>
    <property type="match status" value="4"/>
</dbReference>
<accession>A0A068X182</accession>
<dbReference type="SUPFAM" id="SSF54928">
    <property type="entry name" value="RNA-binding domain, RBD"/>
    <property type="match status" value="3"/>
</dbReference>
<dbReference type="InterPro" id="IPR012677">
    <property type="entry name" value="Nucleotide-bd_a/b_plait_sf"/>
</dbReference>
<evidence type="ECO:0000313" key="7">
    <source>
        <dbReference type="Proteomes" id="UP000492820"/>
    </source>
</evidence>
<dbReference type="GO" id="GO:0003729">
    <property type="term" value="F:mRNA binding"/>
    <property type="evidence" value="ECO:0007669"/>
    <property type="project" value="TreeGrafter"/>
</dbReference>
<feature type="domain" description="RRM" evidence="5">
    <location>
        <begin position="259"/>
        <end position="341"/>
    </location>
</feature>
<dbReference type="WBParaSite" id="EgrG_000300700">
    <property type="protein sequence ID" value="EgrG_000300700"/>
    <property type="gene ID" value="EgrG_000300700"/>
</dbReference>
<dbReference type="PANTHER" id="PTHR48032">
    <property type="entry name" value="RNA-BINDING PROTEIN MUSASHI HOMOLOG RBP6"/>
    <property type="match status" value="1"/>
</dbReference>
<organism evidence="6">
    <name type="scientific">Echinococcus granulosus</name>
    <name type="common">Hydatid tapeworm</name>
    <dbReference type="NCBI Taxonomy" id="6210"/>
    <lineage>
        <taxon>Eukaryota</taxon>
        <taxon>Metazoa</taxon>
        <taxon>Spiralia</taxon>
        <taxon>Lophotrochozoa</taxon>
        <taxon>Platyhelminthes</taxon>
        <taxon>Cestoda</taxon>
        <taxon>Eucestoda</taxon>
        <taxon>Cyclophyllidea</taxon>
        <taxon>Taeniidae</taxon>
        <taxon>Echinococcus</taxon>
        <taxon>Echinococcus granulosus group</taxon>
    </lineage>
</organism>
<evidence type="ECO:0000259" key="5">
    <source>
        <dbReference type="PROSITE" id="PS50102"/>
    </source>
</evidence>
<evidence type="ECO:0000256" key="1">
    <source>
        <dbReference type="ARBA" id="ARBA00022737"/>
    </source>
</evidence>
<dbReference type="Pfam" id="PF00076">
    <property type="entry name" value="RRM_1"/>
    <property type="match status" value="3"/>
</dbReference>
<keyword evidence="6" id="KW-0687">Ribonucleoprotein</keyword>
<dbReference type="AlphaFoldDB" id="A0A068X182"/>
<reference evidence="6 7" key="1">
    <citation type="journal article" date="2013" name="Nature">
        <title>The genomes of four tapeworm species reveal adaptations to parasitism.</title>
        <authorList>
            <person name="Tsai I.J."/>
            <person name="Zarowiecki M."/>
            <person name="Holroyd N."/>
            <person name="Garciarrubio A."/>
            <person name="Sanchez-Flores A."/>
            <person name="Brooks K.L."/>
            <person name="Tracey A."/>
            <person name="Bobes R.J."/>
            <person name="Fragoso G."/>
            <person name="Sciutto E."/>
            <person name="Aslett M."/>
            <person name="Beasley H."/>
            <person name="Bennett H.M."/>
            <person name="Cai J."/>
            <person name="Camicia F."/>
            <person name="Clark R."/>
            <person name="Cucher M."/>
            <person name="De Silva N."/>
            <person name="Day T.A."/>
            <person name="Deplazes P."/>
            <person name="Estrada K."/>
            <person name="Fernandez C."/>
            <person name="Holland P.W."/>
            <person name="Hou J."/>
            <person name="Hu S."/>
            <person name="Huckvale T."/>
            <person name="Hung S.S."/>
            <person name="Kamenetzky L."/>
            <person name="Keane J.A."/>
            <person name="Kiss F."/>
            <person name="Koziol U."/>
            <person name="Lambert O."/>
            <person name="Liu K."/>
            <person name="Luo X."/>
            <person name="Luo Y."/>
            <person name="Macchiaroli N."/>
            <person name="Nichol S."/>
            <person name="Paps J."/>
            <person name="Parkinson J."/>
            <person name="Pouchkina-Stantcheva N."/>
            <person name="Riddiford N."/>
            <person name="Rosenzvit M."/>
            <person name="Salinas G."/>
            <person name="Wasmuth J.D."/>
            <person name="Zamanian M."/>
            <person name="Zheng Y."/>
            <person name="Cai X."/>
            <person name="Soberon X."/>
            <person name="Olson P.D."/>
            <person name="Laclette J.P."/>
            <person name="Brehm K."/>
            <person name="Berriman M."/>
            <person name="Garciarrubio A."/>
            <person name="Bobes R.J."/>
            <person name="Fragoso G."/>
            <person name="Sanchez-Flores A."/>
            <person name="Estrada K."/>
            <person name="Cevallos M.A."/>
            <person name="Morett E."/>
            <person name="Gonzalez V."/>
            <person name="Portillo T."/>
            <person name="Ochoa-Leyva A."/>
            <person name="Jose M.V."/>
            <person name="Sciutto E."/>
            <person name="Landa A."/>
            <person name="Jimenez L."/>
            <person name="Valdes V."/>
            <person name="Carrero J.C."/>
            <person name="Larralde C."/>
            <person name="Morales-Montor J."/>
            <person name="Limon-Lason J."/>
            <person name="Soberon X."/>
            <person name="Laclette J.P."/>
        </authorList>
    </citation>
    <scope>NUCLEOTIDE SEQUENCE [LARGE SCALE GENOMIC DNA]</scope>
</reference>
<dbReference type="Gene3D" id="3.30.70.330">
    <property type="match status" value="4"/>
</dbReference>